<dbReference type="Proteomes" id="UP001190700">
    <property type="component" value="Unassembled WGS sequence"/>
</dbReference>
<feature type="compositionally biased region" description="Acidic residues" evidence="1">
    <location>
        <begin position="29"/>
        <end position="41"/>
    </location>
</feature>
<accession>A0AAE0BP53</accession>
<evidence type="ECO:0000256" key="1">
    <source>
        <dbReference type="SAM" id="MobiDB-lite"/>
    </source>
</evidence>
<name>A0AAE0BP53_9CHLO</name>
<reference evidence="2 3" key="1">
    <citation type="journal article" date="2015" name="Genome Biol. Evol.">
        <title>Comparative Genomics of a Bacterivorous Green Alga Reveals Evolutionary Causalities and Consequences of Phago-Mixotrophic Mode of Nutrition.</title>
        <authorList>
            <person name="Burns J.A."/>
            <person name="Paasch A."/>
            <person name="Narechania A."/>
            <person name="Kim E."/>
        </authorList>
    </citation>
    <scope>NUCLEOTIDE SEQUENCE [LARGE SCALE GENOMIC DNA]</scope>
    <source>
        <strain evidence="2 3">PLY_AMNH</strain>
    </source>
</reference>
<protein>
    <submittedName>
        <fullName evidence="2">Uncharacterized protein</fullName>
    </submittedName>
</protein>
<feature type="region of interest" description="Disordered" evidence="1">
    <location>
        <begin position="1"/>
        <end position="73"/>
    </location>
</feature>
<sequence>MRKEALPALVDSDDDDGDELAGVPALYDSSEEAEYEDEDEMFVPRVASRKRPGRPPAASNKAARKRKEKNDEPDHEFSITFSLLGDDLPLYLFHKGADYLDSVLTWFTCVYEQGDEENHWYAQACCGGSNNSKATLHAALKAKLGWTGVNKLGTTWNIVVKYLAYTNKVYAKSGMIGFNIFGKIGIFRRFHMQRKFANFKSTL</sequence>
<dbReference type="AlphaFoldDB" id="A0AAE0BP53"/>
<evidence type="ECO:0000313" key="2">
    <source>
        <dbReference type="EMBL" id="KAK3240178.1"/>
    </source>
</evidence>
<organism evidence="2 3">
    <name type="scientific">Cymbomonas tetramitiformis</name>
    <dbReference type="NCBI Taxonomy" id="36881"/>
    <lineage>
        <taxon>Eukaryota</taxon>
        <taxon>Viridiplantae</taxon>
        <taxon>Chlorophyta</taxon>
        <taxon>Pyramimonadophyceae</taxon>
        <taxon>Pyramimonadales</taxon>
        <taxon>Pyramimonadaceae</taxon>
        <taxon>Cymbomonas</taxon>
    </lineage>
</organism>
<dbReference type="EMBL" id="LGRX02033720">
    <property type="protein sequence ID" value="KAK3240178.1"/>
    <property type="molecule type" value="Genomic_DNA"/>
</dbReference>
<keyword evidence="3" id="KW-1185">Reference proteome</keyword>
<gene>
    <name evidence="2" type="ORF">CYMTET_49967</name>
</gene>
<comment type="caution">
    <text evidence="2">The sequence shown here is derived from an EMBL/GenBank/DDBJ whole genome shotgun (WGS) entry which is preliminary data.</text>
</comment>
<evidence type="ECO:0000313" key="3">
    <source>
        <dbReference type="Proteomes" id="UP001190700"/>
    </source>
</evidence>
<proteinExistence type="predicted"/>